<gene>
    <name evidence="1" type="ORF">GFN93_12530</name>
</gene>
<proteinExistence type="predicted"/>
<accession>A0A6N7LUB9</accession>
<evidence type="ECO:0000313" key="2">
    <source>
        <dbReference type="Proteomes" id="UP000469421"/>
    </source>
</evidence>
<dbReference type="Pfam" id="PF11306">
    <property type="entry name" value="DUF3108"/>
    <property type="match status" value="1"/>
</dbReference>
<protein>
    <submittedName>
        <fullName evidence="1">DUF3108 domain-containing protein</fullName>
    </submittedName>
</protein>
<keyword evidence="2" id="KW-1185">Reference proteome</keyword>
<dbReference type="Proteomes" id="UP000469421">
    <property type="component" value="Unassembled WGS sequence"/>
</dbReference>
<comment type="caution">
    <text evidence="1">The sequence shown here is derived from an EMBL/GenBank/DDBJ whole genome shotgun (WGS) entry which is preliminary data.</text>
</comment>
<reference evidence="1 2" key="1">
    <citation type="submission" date="2019-10" db="EMBL/GenBank/DDBJ databases">
        <title>Alcanivorax sp.PA15-N-34 draft genome sequence.</title>
        <authorList>
            <person name="Liao X."/>
            <person name="Shao Z."/>
        </authorList>
    </citation>
    <scope>NUCLEOTIDE SEQUENCE [LARGE SCALE GENOMIC DNA]</scope>
    <source>
        <strain evidence="1 2">PA15-N-34</strain>
    </source>
</reference>
<evidence type="ECO:0000313" key="1">
    <source>
        <dbReference type="EMBL" id="MQX54078.1"/>
    </source>
</evidence>
<dbReference type="EMBL" id="WIRE01000001">
    <property type="protein sequence ID" value="MQX54078.1"/>
    <property type="molecule type" value="Genomic_DNA"/>
</dbReference>
<dbReference type="InterPro" id="IPR021457">
    <property type="entry name" value="DUF3108"/>
</dbReference>
<name>A0A6N7LUB9_9GAMM</name>
<sequence>MILPLYLDQDHRDVTATPRLALLPSVFSLLLIHSTIVTADTAQGIAAPAGTTFPEALPEVEASYRVVVNGIPLGLNAMIRLTQEPDNYQLHFKVENRLFRHEEVAQFDWDNCVAKPHHYRHESVGFGINRGGEIVFDWKTRTAKGSKAVYPLVADALDALSVAMVARCNMAKADSAFSYHVAEPDGLDEYQYRSLESETIKTPAGEWMATGLERDYEERGRKSRFWAARELDYFMIRMDHQENPFVRGRIELTDFRYLNEEDTPNPALQAGSTVSSR</sequence>
<dbReference type="AlphaFoldDB" id="A0A6N7LUB9"/>
<organism evidence="1 2">
    <name type="scientific">Alcanivorax sediminis</name>
    <dbReference type="NCBI Taxonomy" id="2663008"/>
    <lineage>
        <taxon>Bacteria</taxon>
        <taxon>Pseudomonadati</taxon>
        <taxon>Pseudomonadota</taxon>
        <taxon>Gammaproteobacteria</taxon>
        <taxon>Oceanospirillales</taxon>
        <taxon>Alcanivoracaceae</taxon>
        <taxon>Alcanivorax</taxon>
    </lineage>
</organism>